<accession>A0A8T1W429</accession>
<name>A0A8T1W429_9STRA</name>
<evidence type="ECO:0000313" key="2">
    <source>
        <dbReference type="Proteomes" id="UP000694044"/>
    </source>
</evidence>
<comment type="caution">
    <text evidence="1">The sequence shown here is derived from an EMBL/GenBank/DDBJ whole genome shotgun (WGS) entry which is preliminary data.</text>
</comment>
<sequence length="103" mass="10922">MRVREVAAEESFHKAGGAVDVVLLLATTAKMTTSVAMPPSPSPPILEGKVPAKATKTYEPQTRQEQQALETALMVQPATQSSHGEAQTVEAEAESLKWCGCVS</sequence>
<dbReference type="EMBL" id="JAGDFM010000080">
    <property type="protein sequence ID" value="KAG7387348.1"/>
    <property type="molecule type" value="Genomic_DNA"/>
</dbReference>
<keyword evidence="2" id="KW-1185">Reference proteome</keyword>
<reference evidence="1" key="1">
    <citation type="submission" date="2021-02" db="EMBL/GenBank/DDBJ databases">
        <authorList>
            <person name="Palmer J.M."/>
        </authorList>
    </citation>
    <scope>NUCLEOTIDE SEQUENCE</scope>
    <source>
        <strain evidence="1">SCRP734</strain>
    </source>
</reference>
<evidence type="ECO:0000313" key="1">
    <source>
        <dbReference type="EMBL" id="KAG7387348.1"/>
    </source>
</evidence>
<organism evidence="1 2">
    <name type="scientific">Phytophthora pseudosyringae</name>
    <dbReference type="NCBI Taxonomy" id="221518"/>
    <lineage>
        <taxon>Eukaryota</taxon>
        <taxon>Sar</taxon>
        <taxon>Stramenopiles</taxon>
        <taxon>Oomycota</taxon>
        <taxon>Peronosporomycetes</taxon>
        <taxon>Peronosporales</taxon>
        <taxon>Peronosporaceae</taxon>
        <taxon>Phytophthora</taxon>
    </lineage>
</organism>
<proteinExistence type="predicted"/>
<protein>
    <submittedName>
        <fullName evidence="1">Uncharacterized protein</fullName>
    </submittedName>
</protein>
<gene>
    <name evidence="1" type="ORF">PHYPSEUDO_014372</name>
</gene>
<dbReference type="AlphaFoldDB" id="A0A8T1W429"/>
<dbReference type="Proteomes" id="UP000694044">
    <property type="component" value="Unassembled WGS sequence"/>
</dbReference>